<evidence type="ECO:0000313" key="1">
    <source>
        <dbReference type="EMBL" id="CAI4214565.1"/>
    </source>
</evidence>
<sequence length="171" mass="19061">MVRYSLLPSRALENIPKAVNCQSSSPGFFADFLSASKKGTRTTINVKPGTIPIRQLTNALHLLHPAHRMPPRVHLPSADRNHAHHPGRAQLALEGLHVQPPRLRGAHPKLLDRAPPEADDARGLAQRAVPRAREDLHARHARPHARLQEAQLPHAFARPQLLREDRLPRAC</sequence>
<protein>
    <submittedName>
        <fullName evidence="1">Uncharacterized protein</fullName>
    </submittedName>
</protein>
<name>A0A9P1MAL1_9PEZI</name>
<evidence type="ECO:0000313" key="2">
    <source>
        <dbReference type="Proteomes" id="UP000838763"/>
    </source>
</evidence>
<dbReference type="EMBL" id="CALLCH030000011">
    <property type="protein sequence ID" value="CAI4214565.1"/>
    <property type="molecule type" value="Genomic_DNA"/>
</dbReference>
<organism evidence="1 2">
    <name type="scientific">Parascedosporium putredinis</name>
    <dbReference type="NCBI Taxonomy" id="1442378"/>
    <lineage>
        <taxon>Eukaryota</taxon>
        <taxon>Fungi</taxon>
        <taxon>Dikarya</taxon>
        <taxon>Ascomycota</taxon>
        <taxon>Pezizomycotina</taxon>
        <taxon>Sordariomycetes</taxon>
        <taxon>Hypocreomycetidae</taxon>
        <taxon>Microascales</taxon>
        <taxon>Microascaceae</taxon>
        <taxon>Parascedosporium</taxon>
    </lineage>
</organism>
<reference evidence="1" key="1">
    <citation type="submission" date="2022-11" db="EMBL/GenBank/DDBJ databases">
        <authorList>
            <person name="Scott C."/>
            <person name="Bruce N."/>
        </authorList>
    </citation>
    <scope>NUCLEOTIDE SEQUENCE</scope>
</reference>
<proteinExistence type="predicted"/>
<gene>
    <name evidence="1" type="ORF">PPNO1_LOCUS4296</name>
</gene>
<keyword evidence="2" id="KW-1185">Reference proteome</keyword>
<comment type="caution">
    <text evidence="1">The sequence shown here is derived from an EMBL/GenBank/DDBJ whole genome shotgun (WGS) entry which is preliminary data.</text>
</comment>
<dbReference type="AlphaFoldDB" id="A0A9P1MAL1"/>
<accession>A0A9P1MAL1</accession>
<dbReference type="Proteomes" id="UP000838763">
    <property type="component" value="Unassembled WGS sequence"/>
</dbReference>